<dbReference type="RefSeq" id="WP_091108555.1">
    <property type="nucleotide sequence ID" value="NZ_FOWQ01000002.1"/>
</dbReference>
<dbReference type="InterPro" id="IPR002656">
    <property type="entry name" value="Acyl_transf_3_dom"/>
</dbReference>
<dbReference type="InterPro" id="IPR050879">
    <property type="entry name" value="Acyltransferase_3"/>
</dbReference>
<reference evidence="5" key="1">
    <citation type="submission" date="2016-10" db="EMBL/GenBank/DDBJ databases">
        <authorList>
            <person name="Varghese N."/>
            <person name="Submissions S."/>
        </authorList>
    </citation>
    <scope>NUCLEOTIDE SEQUENCE [LARGE SCALE GENOMIC DNA]</scope>
    <source>
        <strain evidence="5">DSM 44208</strain>
    </source>
</reference>
<keyword evidence="2" id="KW-0472">Membrane</keyword>
<keyword evidence="5" id="KW-1185">Reference proteome</keyword>
<accession>A0A1I5LBR6</accession>
<evidence type="ECO:0000313" key="5">
    <source>
        <dbReference type="Proteomes" id="UP000198857"/>
    </source>
</evidence>
<feature type="region of interest" description="Disordered" evidence="1">
    <location>
        <begin position="418"/>
        <end position="468"/>
    </location>
</feature>
<dbReference type="PANTHER" id="PTHR23028:SF53">
    <property type="entry name" value="ACYL_TRANSF_3 DOMAIN-CONTAINING PROTEIN"/>
    <property type="match status" value="1"/>
</dbReference>
<dbReference type="OrthoDB" id="9796461at2"/>
<feature type="transmembrane region" description="Helical" evidence="2">
    <location>
        <begin position="249"/>
        <end position="268"/>
    </location>
</feature>
<dbReference type="STRING" id="1523247.SAMN05660464_1660"/>
<proteinExistence type="predicted"/>
<dbReference type="EMBL" id="FOWQ01000002">
    <property type="protein sequence ID" value="SFO94623.1"/>
    <property type="molecule type" value="Genomic_DNA"/>
</dbReference>
<evidence type="ECO:0000256" key="2">
    <source>
        <dbReference type="SAM" id="Phobius"/>
    </source>
</evidence>
<gene>
    <name evidence="4" type="ORF">SAMN05660464_1660</name>
</gene>
<evidence type="ECO:0000256" key="1">
    <source>
        <dbReference type="SAM" id="MobiDB-lite"/>
    </source>
</evidence>
<dbReference type="GO" id="GO:0009103">
    <property type="term" value="P:lipopolysaccharide biosynthetic process"/>
    <property type="evidence" value="ECO:0007669"/>
    <property type="project" value="TreeGrafter"/>
</dbReference>
<dbReference type="GO" id="GO:0016020">
    <property type="term" value="C:membrane"/>
    <property type="evidence" value="ECO:0007669"/>
    <property type="project" value="TreeGrafter"/>
</dbReference>
<keyword evidence="4" id="KW-0808">Transferase</keyword>
<dbReference type="Proteomes" id="UP000198857">
    <property type="component" value="Unassembled WGS sequence"/>
</dbReference>
<dbReference type="PANTHER" id="PTHR23028">
    <property type="entry name" value="ACETYLTRANSFERASE"/>
    <property type="match status" value="1"/>
</dbReference>
<organism evidence="4 5">
    <name type="scientific">Geodermatophilus dictyosporus</name>
    <dbReference type="NCBI Taxonomy" id="1523247"/>
    <lineage>
        <taxon>Bacteria</taxon>
        <taxon>Bacillati</taxon>
        <taxon>Actinomycetota</taxon>
        <taxon>Actinomycetes</taxon>
        <taxon>Geodermatophilales</taxon>
        <taxon>Geodermatophilaceae</taxon>
        <taxon>Geodermatophilus</taxon>
    </lineage>
</organism>
<dbReference type="AlphaFoldDB" id="A0A1I5LBR6"/>
<dbReference type="GO" id="GO:0016747">
    <property type="term" value="F:acyltransferase activity, transferring groups other than amino-acyl groups"/>
    <property type="evidence" value="ECO:0007669"/>
    <property type="project" value="InterPro"/>
</dbReference>
<dbReference type="Pfam" id="PF01757">
    <property type="entry name" value="Acyl_transf_3"/>
    <property type="match status" value="1"/>
</dbReference>
<protein>
    <submittedName>
        <fullName evidence="4">Peptidoglycan/LPS O-acetylase OafA/YrhL, contains acyltransferase and SGNH-hydrolase domains</fullName>
    </submittedName>
</protein>
<feature type="transmembrane region" description="Helical" evidence="2">
    <location>
        <begin position="96"/>
        <end position="115"/>
    </location>
</feature>
<feature type="transmembrane region" description="Helical" evidence="2">
    <location>
        <begin position="54"/>
        <end position="75"/>
    </location>
</feature>
<feature type="transmembrane region" description="Helical" evidence="2">
    <location>
        <begin position="219"/>
        <end position="237"/>
    </location>
</feature>
<evidence type="ECO:0000313" key="4">
    <source>
        <dbReference type="EMBL" id="SFO94623.1"/>
    </source>
</evidence>
<keyword evidence="4" id="KW-0378">Hydrolase</keyword>
<feature type="transmembrane region" description="Helical" evidence="2">
    <location>
        <begin position="162"/>
        <end position="182"/>
    </location>
</feature>
<feature type="transmembrane region" description="Helical" evidence="2">
    <location>
        <begin position="280"/>
        <end position="298"/>
    </location>
</feature>
<feature type="transmembrane region" description="Helical" evidence="2">
    <location>
        <begin position="349"/>
        <end position="371"/>
    </location>
</feature>
<name>A0A1I5LBR6_9ACTN</name>
<keyword evidence="2" id="KW-1133">Transmembrane helix</keyword>
<keyword evidence="2" id="KW-0812">Transmembrane</keyword>
<dbReference type="GO" id="GO:0016787">
    <property type="term" value="F:hydrolase activity"/>
    <property type="evidence" value="ECO:0007669"/>
    <property type="project" value="UniProtKB-KW"/>
</dbReference>
<sequence>MPARDGARQAPRCDIRSLTGLRFVAATWVVLLHFEPYAGAYLDQLPLLRAIVSAGWTGVELFFVLSGFVLTLNYADRMGRRLRVRATLEFALNRFARVWPAWAAVTVLMGAWIWAVRAAGWSSDVVVPHPPVDVRSVLEQLTMTQMWGRQDLPGASFVLPGWSISAEWAAYLAFPLVVFVLFRLRRLPATVLLALSVAAMAPLFLIAVNEGRSDLDQHWGLRIACGFTAGALAALAVRRTRRTPRTDALAPVLTWVAVVLIVAGALWASWRQAGDWGHKYSGVVVVLFPLLVVGLSLTDRGPARWLSSDTCVYGGKISYALYLVHFVVLDVTITCLWQDESRGQTTAELALAVPALVVGSFVAAAALHHGVEEPARRLLLRRLGRRLVPAPAVQVPAPRIAAVRVPAPPATLLAPALLAPTRSATGRPRPASDRSRGVLRVSPGQGAGSAVLTDTVERPGPVRVRPSA</sequence>
<evidence type="ECO:0000259" key="3">
    <source>
        <dbReference type="Pfam" id="PF01757"/>
    </source>
</evidence>
<feature type="transmembrane region" description="Helical" evidence="2">
    <location>
        <begin position="21"/>
        <end position="42"/>
    </location>
</feature>
<feature type="transmembrane region" description="Helical" evidence="2">
    <location>
        <begin position="319"/>
        <end position="337"/>
    </location>
</feature>
<feature type="transmembrane region" description="Helical" evidence="2">
    <location>
        <begin position="189"/>
        <end position="207"/>
    </location>
</feature>
<keyword evidence="4" id="KW-0012">Acyltransferase</keyword>
<feature type="domain" description="Acyltransferase 3" evidence="3">
    <location>
        <begin position="16"/>
        <end position="364"/>
    </location>
</feature>